<dbReference type="EMBL" id="JAWZYT010006871">
    <property type="protein sequence ID" value="KAK4287410.1"/>
    <property type="molecule type" value="Genomic_DNA"/>
</dbReference>
<name>A0AAE1NE00_9EUCA</name>
<evidence type="ECO:0000313" key="2">
    <source>
        <dbReference type="EMBL" id="KAK4287410.1"/>
    </source>
</evidence>
<feature type="region of interest" description="Disordered" evidence="1">
    <location>
        <begin position="1"/>
        <end position="58"/>
    </location>
</feature>
<accession>A0AAE1NE00</accession>
<dbReference type="AlphaFoldDB" id="A0AAE1NE00"/>
<reference evidence="2" key="1">
    <citation type="submission" date="2023-11" db="EMBL/GenBank/DDBJ databases">
        <title>Genome assemblies of two species of porcelain crab, Petrolisthes cinctipes and Petrolisthes manimaculis (Anomura: Porcellanidae).</title>
        <authorList>
            <person name="Angst P."/>
        </authorList>
    </citation>
    <scope>NUCLEOTIDE SEQUENCE</scope>
    <source>
        <strain evidence="2">PB745_02</strain>
        <tissue evidence="2">Gill</tissue>
    </source>
</reference>
<evidence type="ECO:0000256" key="1">
    <source>
        <dbReference type="SAM" id="MobiDB-lite"/>
    </source>
</evidence>
<organism evidence="2 3">
    <name type="scientific">Petrolisthes manimaculis</name>
    <dbReference type="NCBI Taxonomy" id="1843537"/>
    <lineage>
        <taxon>Eukaryota</taxon>
        <taxon>Metazoa</taxon>
        <taxon>Ecdysozoa</taxon>
        <taxon>Arthropoda</taxon>
        <taxon>Crustacea</taxon>
        <taxon>Multicrustacea</taxon>
        <taxon>Malacostraca</taxon>
        <taxon>Eumalacostraca</taxon>
        <taxon>Eucarida</taxon>
        <taxon>Decapoda</taxon>
        <taxon>Pleocyemata</taxon>
        <taxon>Anomura</taxon>
        <taxon>Galatheoidea</taxon>
        <taxon>Porcellanidae</taxon>
        <taxon>Petrolisthes</taxon>
    </lineage>
</organism>
<protein>
    <submittedName>
        <fullName evidence="2">Uncharacterized protein</fullName>
    </submittedName>
</protein>
<evidence type="ECO:0000313" key="3">
    <source>
        <dbReference type="Proteomes" id="UP001292094"/>
    </source>
</evidence>
<dbReference type="Proteomes" id="UP001292094">
    <property type="component" value="Unassembled WGS sequence"/>
</dbReference>
<keyword evidence="3" id="KW-1185">Reference proteome</keyword>
<gene>
    <name evidence="2" type="ORF">Pmani_039519</name>
</gene>
<sequence length="170" mass="18882">MRPNSSGEPQELRNPLAPNHAASLRHFSSGPFIKETKRTIPTPAPCPAPPPHSSKGSRAPQWWWDEGIKVGRSWRAFRSALETGNPEPTSPLHHQGAAGHRGVPPRHPDSYLCMLLPLCRLAIHISVAILPFCHHPAIHTLRDVSVNLQSILNHLMLYRCLATLPFRPPP</sequence>
<comment type="caution">
    <text evidence="2">The sequence shown here is derived from an EMBL/GenBank/DDBJ whole genome shotgun (WGS) entry which is preliminary data.</text>
</comment>
<proteinExistence type="predicted"/>
<feature type="region of interest" description="Disordered" evidence="1">
    <location>
        <begin position="84"/>
        <end position="103"/>
    </location>
</feature>
<feature type="compositionally biased region" description="Pro residues" evidence="1">
    <location>
        <begin position="42"/>
        <end position="52"/>
    </location>
</feature>